<dbReference type="InterPro" id="IPR034154">
    <property type="entry name" value="TOPRIM_DnaG/twinkle"/>
</dbReference>
<dbReference type="InterPro" id="IPR006171">
    <property type="entry name" value="TOPRIM_dom"/>
</dbReference>
<name>A0A7X2D3K9_9PROT</name>
<feature type="domain" description="DUF7146" evidence="2">
    <location>
        <begin position="98"/>
        <end position="198"/>
    </location>
</feature>
<dbReference type="Pfam" id="PF13362">
    <property type="entry name" value="Toprim_3"/>
    <property type="match status" value="1"/>
</dbReference>
<evidence type="ECO:0000313" key="4">
    <source>
        <dbReference type="Proteomes" id="UP000434582"/>
    </source>
</evidence>
<comment type="caution">
    <text evidence="3">The sequence shown here is derived from an EMBL/GenBank/DDBJ whole genome shotgun (WGS) entry which is preliminary data.</text>
</comment>
<gene>
    <name evidence="3" type="ORF">GHC57_10145</name>
</gene>
<dbReference type="EMBL" id="WIVE01000028">
    <property type="protein sequence ID" value="MQX36876.1"/>
    <property type="molecule type" value="Genomic_DNA"/>
</dbReference>
<dbReference type="InterPro" id="IPR055570">
    <property type="entry name" value="DUF7146"/>
</dbReference>
<protein>
    <submittedName>
        <fullName evidence="3">Virulence-associated protein E</fullName>
    </submittedName>
</protein>
<dbReference type="AlphaFoldDB" id="A0A7X2D3K9"/>
<evidence type="ECO:0000259" key="2">
    <source>
        <dbReference type="Pfam" id="PF23639"/>
    </source>
</evidence>
<sequence>MMDADTMAGALGLRRTGRGTFGGACPACGYPNAFFLREGRERVLFRCHACRDQDAIMDVLTDRGLWGLKNAGAGCAPAHSAHRANHANTAAFRDGRHVDFARRIWREAVPAAGTLAHTYLKGRHLHEPPPGSLRFHGGLRHPEARGRLPGMVAAVTVWPDRDVRAVHRTFLKPGGEGKAAVSPPKMTLGPLAGGAVRLAPLGPCLLIGEGIESTLSAMAVFDLSGWAALSTGGLRGVCVPPPDLVPDIVIAADHDQPGLSAARGLAARLHALGHRVRLACPPDEGADYNDVLRGAG</sequence>
<dbReference type="OrthoDB" id="9811157at2"/>
<evidence type="ECO:0000313" key="3">
    <source>
        <dbReference type="EMBL" id="MQX36876.1"/>
    </source>
</evidence>
<proteinExistence type="predicted"/>
<organism evidence="3 4">
    <name type="scientific">Roseospira navarrensis</name>
    <dbReference type="NCBI Taxonomy" id="140058"/>
    <lineage>
        <taxon>Bacteria</taxon>
        <taxon>Pseudomonadati</taxon>
        <taxon>Pseudomonadota</taxon>
        <taxon>Alphaproteobacteria</taxon>
        <taxon>Rhodospirillales</taxon>
        <taxon>Rhodospirillaceae</taxon>
        <taxon>Roseospira</taxon>
    </lineage>
</organism>
<keyword evidence="4" id="KW-1185">Reference proteome</keyword>
<dbReference type="CDD" id="cd01029">
    <property type="entry name" value="TOPRIM_primases"/>
    <property type="match status" value="1"/>
</dbReference>
<reference evidence="3 4" key="1">
    <citation type="submission" date="2019-10" db="EMBL/GenBank/DDBJ databases">
        <title>Draft whole-genome sequence of the purple nonsulfur photosynthetic bacterium Roseospira navarrensis DSM 15114.</title>
        <authorList>
            <person name="Kyndt J.A."/>
            <person name="Meyer T.E."/>
        </authorList>
    </citation>
    <scope>NUCLEOTIDE SEQUENCE [LARGE SCALE GENOMIC DNA]</scope>
    <source>
        <strain evidence="3 4">DSM 15114</strain>
    </source>
</reference>
<dbReference type="Pfam" id="PF23639">
    <property type="entry name" value="DUF7146"/>
    <property type="match status" value="1"/>
</dbReference>
<evidence type="ECO:0000259" key="1">
    <source>
        <dbReference type="Pfam" id="PF13362"/>
    </source>
</evidence>
<accession>A0A7X2D3K9</accession>
<feature type="domain" description="Toprim" evidence="1">
    <location>
        <begin position="205"/>
        <end position="296"/>
    </location>
</feature>
<dbReference type="Proteomes" id="UP000434582">
    <property type="component" value="Unassembled WGS sequence"/>
</dbReference>